<evidence type="ECO:0000313" key="4">
    <source>
        <dbReference type="Proteomes" id="UP000242561"/>
    </source>
</evidence>
<evidence type="ECO:0000259" key="2">
    <source>
        <dbReference type="PROSITE" id="PS50043"/>
    </source>
</evidence>
<dbReference type="InterPro" id="IPR036388">
    <property type="entry name" value="WH-like_DNA-bd_sf"/>
</dbReference>
<dbReference type="Gene3D" id="1.10.10.10">
    <property type="entry name" value="Winged helix-like DNA-binding domain superfamily/Winged helix DNA-binding domain"/>
    <property type="match status" value="1"/>
</dbReference>
<evidence type="ECO:0000313" key="3">
    <source>
        <dbReference type="EMBL" id="APG63371.1"/>
    </source>
</evidence>
<accession>A0A1L3JDZ4</accession>
<evidence type="ECO:0000256" key="1">
    <source>
        <dbReference type="SAM" id="Phobius"/>
    </source>
</evidence>
<dbReference type="AlphaFoldDB" id="A0A1L3JDZ4"/>
<dbReference type="Proteomes" id="UP000242561">
    <property type="component" value="Chromosome"/>
</dbReference>
<keyword evidence="4" id="KW-1185">Reference proteome</keyword>
<protein>
    <recommendedName>
        <fullName evidence="2">HTH luxR-type domain-containing protein</fullName>
    </recommendedName>
</protein>
<sequence>MSPHTVDSHIRNAVKILGVNSRFEAARLVTNSNDNEKRELSSPSPLLVESENLSFDEISKNEVFNNHQEQNLLPFPKYWGQENTLSPGAKLFWIFFIAFAICICIGAIAAAFDAIDRLM</sequence>
<keyword evidence="1" id="KW-1133">Transmembrane helix</keyword>
<dbReference type="STRING" id="1913578.LPB140_11890"/>
<keyword evidence="1" id="KW-0812">Transmembrane</keyword>
<gene>
    <name evidence="3" type="ORF">LPB140_11890</name>
</gene>
<keyword evidence="1" id="KW-0472">Membrane</keyword>
<feature type="domain" description="HTH luxR-type" evidence="2">
    <location>
        <begin position="1"/>
        <end position="33"/>
    </location>
</feature>
<reference evidence="3 4" key="1">
    <citation type="submission" date="2016-11" db="EMBL/GenBank/DDBJ databases">
        <title>Sphingorhabdus sp. LPB0140, isolated from marine environment.</title>
        <authorList>
            <person name="Kim E."/>
            <person name="Yi H."/>
        </authorList>
    </citation>
    <scope>NUCLEOTIDE SEQUENCE [LARGE SCALE GENOMIC DNA]</scope>
    <source>
        <strain evidence="3 4">LPB0140</strain>
    </source>
</reference>
<organism evidence="3 4">
    <name type="scientific">Sphingorhabdus lutea</name>
    <dbReference type="NCBI Taxonomy" id="1913578"/>
    <lineage>
        <taxon>Bacteria</taxon>
        <taxon>Pseudomonadati</taxon>
        <taxon>Pseudomonadota</taxon>
        <taxon>Alphaproteobacteria</taxon>
        <taxon>Sphingomonadales</taxon>
        <taxon>Sphingomonadaceae</taxon>
        <taxon>Sphingorhabdus</taxon>
    </lineage>
</organism>
<dbReference type="SUPFAM" id="SSF46894">
    <property type="entry name" value="C-terminal effector domain of the bipartite response regulators"/>
    <property type="match status" value="1"/>
</dbReference>
<dbReference type="PROSITE" id="PS50043">
    <property type="entry name" value="HTH_LUXR_2"/>
    <property type="match status" value="1"/>
</dbReference>
<name>A0A1L3JDZ4_9SPHN</name>
<dbReference type="InterPro" id="IPR000792">
    <property type="entry name" value="Tscrpt_reg_LuxR_C"/>
</dbReference>
<proteinExistence type="predicted"/>
<dbReference type="KEGG" id="sphl:LPB140_11890"/>
<dbReference type="GO" id="GO:0006355">
    <property type="term" value="P:regulation of DNA-templated transcription"/>
    <property type="evidence" value="ECO:0007669"/>
    <property type="project" value="InterPro"/>
</dbReference>
<dbReference type="GO" id="GO:0003677">
    <property type="term" value="F:DNA binding"/>
    <property type="evidence" value="ECO:0007669"/>
    <property type="project" value="InterPro"/>
</dbReference>
<dbReference type="InterPro" id="IPR016032">
    <property type="entry name" value="Sig_transdc_resp-reg_C-effctor"/>
</dbReference>
<dbReference type="EMBL" id="CP018154">
    <property type="protein sequence ID" value="APG63371.1"/>
    <property type="molecule type" value="Genomic_DNA"/>
</dbReference>
<feature type="transmembrane region" description="Helical" evidence="1">
    <location>
        <begin position="91"/>
        <end position="112"/>
    </location>
</feature>